<sequence>MLSIHDHNTLPSQPTRLHPHILVSEMPLPPDRLIVDLPLPLLISSLGFAFMNLIYHEAFSGARTPCLLMQEPSPACHSDTMTLTRYMLRWSRLPGPGPEISPFALSAADSHTIRTRLSIGTFHRPPVHLRLGYSFPCYAVRDRERLRNPLPRPVAHLLRRSATATSAMNVYAIGDRVFFWDANGHCHHGVVQNISVQADGTHVATIRLDATQKLVTLPFELVIRATE</sequence>
<evidence type="ECO:0000313" key="2">
    <source>
        <dbReference type="Proteomes" id="UP000298327"/>
    </source>
</evidence>
<dbReference type="OrthoDB" id="3237761at2759"/>
<protein>
    <submittedName>
        <fullName evidence="1">Uncharacterized protein</fullName>
    </submittedName>
</protein>
<organism evidence="1 2">
    <name type="scientific">Dentipellis fragilis</name>
    <dbReference type="NCBI Taxonomy" id="205917"/>
    <lineage>
        <taxon>Eukaryota</taxon>
        <taxon>Fungi</taxon>
        <taxon>Dikarya</taxon>
        <taxon>Basidiomycota</taxon>
        <taxon>Agaricomycotina</taxon>
        <taxon>Agaricomycetes</taxon>
        <taxon>Russulales</taxon>
        <taxon>Hericiaceae</taxon>
        <taxon>Dentipellis</taxon>
    </lineage>
</organism>
<dbReference type="AlphaFoldDB" id="A0A4Y9Z2J0"/>
<evidence type="ECO:0000313" key="1">
    <source>
        <dbReference type="EMBL" id="TFY68250.1"/>
    </source>
</evidence>
<proteinExistence type="predicted"/>
<comment type="caution">
    <text evidence="1">The sequence shown here is derived from an EMBL/GenBank/DDBJ whole genome shotgun (WGS) entry which is preliminary data.</text>
</comment>
<name>A0A4Y9Z2J0_9AGAM</name>
<keyword evidence="2" id="KW-1185">Reference proteome</keyword>
<gene>
    <name evidence="1" type="ORF">EVG20_g3643</name>
</gene>
<dbReference type="Proteomes" id="UP000298327">
    <property type="component" value="Unassembled WGS sequence"/>
</dbReference>
<reference evidence="1 2" key="1">
    <citation type="submission" date="2019-02" db="EMBL/GenBank/DDBJ databases">
        <title>Genome sequencing of the rare red list fungi Dentipellis fragilis.</title>
        <authorList>
            <person name="Buettner E."/>
            <person name="Kellner H."/>
        </authorList>
    </citation>
    <scope>NUCLEOTIDE SEQUENCE [LARGE SCALE GENOMIC DNA]</scope>
    <source>
        <strain evidence="1 2">DSM 105465</strain>
    </source>
</reference>
<dbReference type="EMBL" id="SEOQ01000168">
    <property type="protein sequence ID" value="TFY68250.1"/>
    <property type="molecule type" value="Genomic_DNA"/>
</dbReference>
<accession>A0A4Y9Z2J0</accession>